<organism evidence="1 2">
    <name type="scientific">Stentor coeruleus</name>
    <dbReference type="NCBI Taxonomy" id="5963"/>
    <lineage>
        <taxon>Eukaryota</taxon>
        <taxon>Sar</taxon>
        <taxon>Alveolata</taxon>
        <taxon>Ciliophora</taxon>
        <taxon>Postciliodesmatophora</taxon>
        <taxon>Heterotrichea</taxon>
        <taxon>Heterotrichida</taxon>
        <taxon>Stentoridae</taxon>
        <taxon>Stentor</taxon>
    </lineage>
</organism>
<dbReference type="AlphaFoldDB" id="A0A1R2AWS6"/>
<dbReference type="EMBL" id="MPUH01001254">
    <property type="protein sequence ID" value="OMJ68989.1"/>
    <property type="molecule type" value="Genomic_DNA"/>
</dbReference>
<protein>
    <submittedName>
        <fullName evidence="1">Uncharacterized protein</fullName>
    </submittedName>
</protein>
<reference evidence="1 2" key="1">
    <citation type="submission" date="2016-11" db="EMBL/GenBank/DDBJ databases">
        <title>The macronuclear genome of Stentor coeruleus: a giant cell with tiny introns.</title>
        <authorList>
            <person name="Slabodnick M."/>
            <person name="Ruby J.G."/>
            <person name="Reiff S.B."/>
            <person name="Swart E.C."/>
            <person name="Gosai S."/>
            <person name="Prabakaran S."/>
            <person name="Witkowska E."/>
            <person name="Larue G.E."/>
            <person name="Fisher S."/>
            <person name="Freeman R.M."/>
            <person name="Gunawardena J."/>
            <person name="Chu W."/>
            <person name="Stover N.A."/>
            <person name="Gregory B.D."/>
            <person name="Nowacki M."/>
            <person name="Derisi J."/>
            <person name="Roy S.W."/>
            <person name="Marshall W.F."/>
            <person name="Sood P."/>
        </authorList>
    </citation>
    <scope>NUCLEOTIDE SEQUENCE [LARGE SCALE GENOMIC DNA]</scope>
    <source>
        <strain evidence="1">WM001</strain>
    </source>
</reference>
<accession>A0A1R2AWS6</accession>
<evidence type="ECO:0000313" key="1">
    <source>
        <dbReference type="EMBL" id="OMJ68989.1"/>
    </source>
</evidence>
<evidence type="ECO:0000313" key="2">
    <source>
        <dbReference type="Proteomes" id="UP000187209"/>
    </source>
</evidence>
<proteinExistence type="predicted"/>
<sequence length="291" mass="33684">MLAQTMEKEHLDTKTLNTLIHKLESQSSPQQVPKIIPIPYQKGLHEIFTFYAKQQKISKPHETFDNFSDDTSHLYIGEFLVFCKDFGIYTQNGLSKTELIEIFKVNTAWKQKMNEYEFNLALQHIANKLFKGNSKESFNKLCELLHADDILYIKKNCKGFSLPFCPEKINFRTPNKNIKIPSDKNLPRVSKLILPRYSSTKAFSKHKKKFMVPCDAIVATVKKNSYSANLLKKRNPMTFTWQTLSSLNTDQFQYISSLSELVVEANDSDEEILSKHYGRLSPTLSNNRKNK</sequence>
<gene>
    <name evidence="1" type="ORF">SteCoe_33397</name>
</gene>
<keyword evidence="2" id="KW-1185">Reference proteome</keyword>
<name>A0A1R2AWS6_9CILI</name>
<dbReference type="Proteomes" id="UP000187209">
    <property type="component" value="Unassembled WGS sequence"/>
</dbReference>
<dbReference type="Gene3D" id="1.10.238.10">
    <property type="entry name" value="EF-hand"/>
    <property type="match status" value="1"/>
</dbReference>
<comment type="caution">
    <text evidence="1">The sequence shown here is derived from an EMBL/GenBank/DDBJ whole genome shotgun (WGS) entry which is preliminary data.</text>
</comment>